<dbReference type="InterPro" id="IPR013783">
    <property type="entry name" value="Ig-like_fold"/>
</dbReference>
<evidence type="ECO:0000259" key="8">
    <source>
        <dbReference type="PROSITE" id="PS50853"/>
    </source>
</evidence>
<evidence type="ECO:0000256" key="4">
    <source>
        <dbReference type="ARBA" id="ARBA00022729"/>
    </source>
</evidence>
<keyword evidence="2" id="KW-0964">Secreted</keyword>
<feature type="compositionally biased region" description="Pro residues" evidence="7">
    <location>
        <begin position="344"/>
        <end position="356"/>
    </location>
</feature>
<dbReference type="Pfam" id="PF18884">
    <property type="entry name" value="TSP3_bac"/>
    <property type="match status" value="2"/>
</dbReference>
<reference evidence="10 11" key="1">
    <citation type="submission" date="2017-09" db="EMBL/GenBank/DDBJ databases">
        <title>The draft genome sequences of Marinobacter sp. PWS21.</title>
        <authorList>
            <person name="Cao J."/>
        </authorList>
    </citation>
    <scope>NUCLEOTIDE SEQUENCE [LARGE SCALE GENOMIC DNA]</scope>
    <source>
        <strain evidence="10 11">PWS21</strain>
    </source>
</reference>
<feature type="region of interest" description="Disordered" evidence="7">
    <location>
        <begin position="567"/>
        <end position="598"/>
    </location>
</feature>
<dbReference type="SUPFAM" id="SSF49265">
    <property type="entry name" value="Fibronectin type III"/>
    <property type="match status" value="1"/>
</dbReference>
<dbReference type="PROSITE" id="PS51820">
    <property type="entry name" value="PA14"/>
    <property type="match status" value="2"/>
</dbReference>
<dbReference type="SMART" id="SM00758">
    <property type="entry name" value="PA14"/>
    <property type="match status" value="2"/>
</dbReference>
<evidence type="ECO:0000256" key="5">
    <source>
        <dbReference type="ARBA" id="ARBA00022837"/>
    </source>
</evidence>
<keyword evidence="11" id="KW-1185">Reference proteome</keyword>
<keyword evidence="3" id="KW-0479">Metal-binding</keyword>
<evidence type="ECO:0000313" key="11">
    <source>
        <dbReference type="Proteomes" id="UP000231409"/>
    </source>
</evidence>
<dbReference type="RefSeq" id="WP_099613370.1">
    <property type="nucleotide sequence ID" value="NZ_KZ319368.1"/>
</dbReference>
<comment type="subcellular location">
    <subcellularLocation>
        <location evidence="1">Secreted</location>
    </subcellularLocation>
</comment>
<protein>
    <recommendedName>
        <fullName evidence="12">PA14 domain-containing protein</fullName>
    </recommendedName>
</protein>
<dbReference type="PROSITE" id="PS50853">
    <property type="entry name" value="FN3"/>
    <property type="match status" value="1"/>
</dbReference>
<dbReference type="InterPro" id="IPR037524">
    <property type="entry name" value="PA14/GLEYA"/>
</dbReference>
<dbReference type="Gene3D" id="2.60.40.10">
    <property type="entry name" value="Immunoglobulins"/>
    <property type="match status" value="1"/>
</dbReference>
<dbReference type="SUPFAM" id="SSF56988">
    <property type="entry name" value="Anthrax protective antigen"/>
    <property type="match status" value="2"/>
</dbReference>
<organism evidence="10 11">
    <name type="scientific">Marinobacter profundi</name>
    <dbReference type="NCBI Taxonomy" id="2666256"/>
    <lineage>
        <taxon>Bacteria</taxon>
        <taxon>Pseudomonadati</taxon>
        <taxon>Pseudomonadota</taxon>
        <taxon>Gammaproteobacteria</taxon>
        <taxon>Pseudomonadales</taxon>
        <taxon>Marinobacteraceae</taxon>
        <taxon>Marinobacter</taxon>
    </lineage>
</organism>
<dbReference type="InterPro" id="IPR036116">
    <property type="entry name" value="FN3_sf"/>
</dbReference>
<dbReference type="CDD" id="cd00063">
    <property type="entry name" value="FN3"/>
    <property type="match status" value="1"/>
</dbReference>
<dbReference type="GO" id="GO:0046872">
    <property type="term" value="F:metal ion binding"/>
    <property type="evidence" value="ECO:0007669"/>
    <property type="project" value="UniProtKB-KW"/>
</dbReference>
<feature type="region of interest" description="Disordered" evidence="7">
    <location>
        <begin position="337"/>
        <end position="364"/>
    </location>
</feature>
<dbReference type="InterPro" id="IPR052063">
    <property type="entry name" value="Polysaccharide_Lyase_1"/>
</dbReference>
<dbReference type="PANTHER" id="PTHR42970:SF1">
    <property type="entry name" value="PECTATE LYASE C-RELATED"/>
    <property type="match status" value="1"/>
</dbReference>
<dbReference type="Pfam" id="PF07691">
    <property type="entry name" value="PA14"/>
    <property type="match status" value="1"/>
</dbReference>
<evidence type="ECO:0000256" key="3">
    <source>
        <dbReference type="ARBA" id="ARBA00022723"/>
    </source>
</evidence>
<dbReference type="InterPro" id="IPR011658">
    <property type="entry name" value="PA14_dom"/>
</dbReference>
<feature type="domain" description="PA14" evidence="9">
    <location>
        <begin position="367"/>
        <end position="512"/>
    </location>
</feature>
<keyword evidence="4" id="KW-0732">Signal</keyword>
<feature type="domain" description="PA14" evidence="9">
    <location>
        <begin position="40"/>
        <end position="196"/>
    </location>
</feature>
<accession>A0A2G1UNY5</accession>
<dbReference type="PROSITE" id="PS51257">
    <property type="entry name" value="PROKAR_LIPOPROTEIN"/>
    <property type="match status" value="1"/>
</dbReference>
<evidence type="ECO:0008006" key="12">
    <source>
        <dbReference type="Google" id="ProtNLM"/>
    </source>
</evidence>
<evidence type="ECO:0000256" key="7">
    <source>
        <dbReference type="SAM" id="MobiDB-lite"/>
    </source>
</evidence>
<evidence type="ECO:0000256" key="2">
    <source>
        <dbReference type="ARBA" id="ARBA00022525"/>
    </source>
</evidence>
<evidence type="ECO:0000259" key="9">
    <source>
        <dbReference type="PROSITE" id="PS51820"/>
    </source>
</evidence>
<keyword evidence="6" id="KW-0325">Glycoprotein</keyword>
<sequence length="675" mass="72500">MSVGKVIGLGSTILLVTGCQSWQYRDIDSLPPTAALPAASEPGKVEVRYFDGIAGSAVSDLTGLTQYPDNPDVVTDLTELKVPGGRADSYGSLVRGFIAAPASGDYRFFVSGDDETQFWLSTSDQAADARMIATVPNYSSPGSYTKYASQTSGLIPLSGGKRYYFELRHKEGAGGDHFEVAWEGPGVSQQIIGSQYLFSWGEPVYEDTVSSGEAYSLGYRVGFLDGTQGLSFNPDYPPLDNDQDGIYDNWEILHGLDPNNTADATSDPDGDFLAAADEFLIGTAEGNPDSDADGIPDGVEYAFGLDPLDQKDASYDLDGDGYSNLDEHLAGTELNNAEDAPVTAPEPQPEPTPEPTPEPEPEVTEPTYVAGFVGQYFTGRELNQLEATTIDRDVAFNWGQNAPIPELPTDQFSIRWNGIFTAPHSSGSNQYQFTVRTNDGVRLYANGQLVIDDWSEHAPRTFTYDRSLAAGEQLRLTVEYFENVGNAVAEYSATNLTTGEKLVTANTISSPDLTNPQSTDTDGDGIPDTWELSYGLNAWVADADDSNNNSQITNLEAYESGLHPYTLTSVSEPTTTEPETSAPPPTASEGSVTLSWTAPSTRMDGSSIALSEIDYYVINYGQNISSLSQSTNVDGAQTSYTFDGLASGTWHFTIRVVDTNGLTSAPSDPVSSTIP</sequence>
<dbReference type="Proteomes" id="UP000231409">
    <property type="component" value="Unassembled WGS sequence"/>
</dbReference>
<dbReference type="PANTHER" id="PTHR42970">
    <property type="entry name" value="PECTATE LYASE C-RELATED"/>
    <property type="match status" value="1"/>
</dbReference>
<feature type="compositionally biased region" description="Low complexity" evidence="7">
    <location>
        <begin position="568"/>
        <end position="580"/>
    </location>
</feature>
<dbReference type="InterPro" id="IPR003961">
    <property type="entry name" value="FN3_dom"/>
</dbReference>
<dbReference type="InterPro" id="IPR059100">
    <property type="entry name" value="TSP3_bac"/>
</dbReference>
<dbReference type="Gene3D" id="3.90.182.10">
    <property type="entry name" value="Toxin - Anthrax Protective Antigen,domain 1"/>
    <property type="match status" value="2"/>
</dbReference>
<evidence type="ECO:0000313" key="10">
    <source>
        <dbReference type="EMBL" id="PHQ16204.1"/>
    </source>
</evidence>
<proteinExistence type="predicted"/>
<comment type="caution">
    <text evidence="10">The sequence shown here is derived from an EMBL/GenBank/DDBJ whole genome shotgun (WGS) entry which is preliminary data.</text>
</comment>
<feature type="domain" description="Fibronectin type-III" evidence="8">
    <location>
        <begin position="577"/>
        <end position="675"/>
    </location>
</feature>
<evidence type="ECO:0000256" key="6">
    <source>
        <dbReference type="ARBA" id="ARBA00023180"/>
    </source>
</evidence>
<dbReference type="AlphaFoldDB" id="A0A2G1UNY5"/>
<dbReference type="EMBL" id="NTFH01000004">
    <property type="protein sequence ID" value="PHQ16204.1"/>
    <property type="molecule type" value="Genomic_DNA"/>
</dbReference>
<name>A0A2G1UNY5_9GAMM</name>
<gene>
    <name evidence="10" type="ORF">CLH61_03700</name>
</gene>
<keyword evidence="5" id="KW-0106">Calcium</keyword>
<evidence type="ECO:0000256" key="1">
    <source>
        <dbReference type="ARBA" id="ARBA00004613"/>
    </source>
</evidence>